<dbReference type="Gene3D" id="3.30.70.270">
    <property type="match status" value="1"/>
</dbReference>
<dbReference type="EC" id="2.7.7.65" evidence="1"/>
<feature type="transmembrane region" description="Helical" evidence="3">
    <location>
        <begin position="64"/>
        <end position="91"/>
    </location>
</feature>
<dbReference type="InterPro" id="IPR000160">
    <property type="entry name" value="GGDEF_dom"/>
</dbReference>
<dbReference type="STRING" id="411684.HPDFL43_13063"/>
<reference evidence="5 6" key="1">
    <citation type="submission" date="2007-10" db="EMBL/GenBank/DDBJ databases">
        <authorList>
            <person name="Wagner-Dobler I."/>
            <person name="Ferriera S."/>
            <person name="Johnson J."/>
            <person name="Kravitz S."/>
            <person name="Beeson K."/>
            <person name="Sutton G."/>
            <person name="Rogers Y.-H."/>
            <person name="Friedman R."/>
            <person name="Frazier M."/>
            <person name="Venter J.C."/>
        </authorList>
    </citation>
    <scope>NUCLEOTIDE SEQUENCE [LARGE SCALE GENOMIC DNA]</scope>
    <source>
        <strain evidence="5 6">DFL-43</strain>
    </source>
</reference>
<keyword evidence="3" id="KW-1133">Transmembrane helix</keyword>
<accession>A9DCC1</accession>
<dbReference type="CDD" id="cd01949">
    <property type="entry name" value="GGDEF"/>
    <property type="match status" value="1"/>
</dbReference>
<dbReference type="eggNOG" id="COG3706">
    <property type="taxonomic scope" value="Bacteria"/>
</dbReference>
<dbReference type="EMBL" id="ABIA03000004">
    <property type="protein sequence ID" value="EDQ32400.2"/>
    <property type="molecule type" value="Genomic_DNA"/>
</dbReference>
<dbReference type="SMART" id="SM00267">
    <property type="entry name" value="GGDEF"/>
    <property type="match status" value="1"/>
</dbReference>
<keyword evidence="3" id="KW-0472">Membrane</keyword>
<dbReference type="PROSITE" id="PS50887">
    <property type="entry name" value="GGDEF"/>
    <property type="match status" value="1"/>
</dbReference>
<dbReference type="InterPro" id="IPR050469">
    <property type="entry name" value="Diguanylate_Cyclase"/>
</dbReference>
<keyword evidence="3" id="KW-0812">Transmembrane</keyword>
<proteinExistence type="predicted"/>
<keyword evidence="6" id="KW-1185">Reference proteome</keyword>
<comment type="catalytic activity">
    <reaction evidence="2">
        <text>2 GTP = 3',3'-c-di-GMP + 2 diphosphate</text>
        <dbReference type="Rhea" id="RHEA:24898"/>
        <dbReference type="ChEBI" id="CHEBI:33019"/>
        <dbReference type="ChEBI" id="CHEBI:37565"/>
        <dbReference type="ChEBI" id="CHEBI:58805"/>
        <dbReference type="EC" id="2.7.7.65"/>
    </reaction>
</comment>
<sequence>MVAMIRDWIVKQLMLGEFSSYGDVCRKSVLVGLKVSLVAYLLNLSLHGLLYFSGLMPYEKMGDALFLATVLTPPIAFTISVAAYIAVGFAIHDLGVSRDELEWLSRTDMLSGLANRRAFLTAFETTEGEKTMVVFDIDRFKTVNDSHGHSAGDKVIGEVANMLSTVFGDRSLCARLGGEEFAVFSGEVPFGEFAALSELARMRIAGLQIEVDDSVVQVTVSAGIARCSENETFSQTFSRADKLLYRAKTSGRNRVMFCFGPGSPTETVFQAKSA</sequence>
<evidence type="ECO:0000256" key="1">
    <source>
        <dbReference type="ARBA" id="ARBA00012528"/>
    </source>
</evidence>
<dbReference type="InterPro" id="IPR043128">
    <property type="entry name" value="Rev_trsase/Diguanyl_cyclase"/>
</dbReference>
<dbReference type="NCBIfam" id="TIGR00254">
    <property type="entry name" value="GGDEF"/>
    <property type="match status" value="1"/>
</dbReference>
<evidence type="ECO:0000256" key="2">
    <source>
        <dbReference type="ARBA" id="ARBA00034247"/>
    </source>
</evidence>
<dbReference type="OrthoDB" id="9812260at2"/>
<reference evidence="5 6" key="2">
    <citation type="submission" date="2012-06" db="EMBL/GenBank/DDBJ databases">
        <authorList>
            <person name="Fiebig A."/>
        </authorList>
    </citation>
    <scope>NUCLEOTIDE SEQUENCE [LARGE SCALE GENOMIC DNA]</scope>
    <source>
        <strain evidence="5 6">DFL-43</strain>
    </source>
</reference>
<dbReference type="AlphaFoldDB" id="A9DCC1"/>
<evidence type="ECO:0000313" key="6">
    <source>
        <dbReference type="Proteomes" id="UP000004291"/>
    </source>
</evidence>
<feature type="transmembrane region" description="Helical" evidence="3">
    <location>
        <begin position="29"/>
        <end position="52"/>
    </location>
</feature>
<dbReference type="InterPro" id="IPR029787">
    <property type="entry name" value="Nucleotide_cyclase"/>
</dbReference>
<evidence type="ECO:0000259" key="4">
    <source>
        <dbReference type="PROSITE" id="PS50887"/>
    </source>
</evidence>
<organism evidence="5 6">
    <name type="scientific">Hoeflea phototrophica (strain DSM 17068 / NCIMB 14078 / DFL-43)</name>
    <dbReference type="NCBI Taxonomy" id="411684"/>
    <lineage>
        <taxon>Bacteria</taxon>
        <taxon>Pseudomonadati</taxon>
        <taxon>Pseudomonadota</taxon>
        <taxon>Alphaproteobacteria</taxon>
        <taxon>Hyphomicrobiales</taxon>
        <taxon>Rhizobiaceae</taxon>
        <taxon>Hoeflea</taxon>
    </lineage>
</organism>
<dbReference type="Pfam" id="PF00990">
    <property type="entry name" value="GGDEF"/>
    <property type="match status" value="1"/>
</dbReference>
<protein>
    <recommendedName>
        <fullName evidence="1">diguanylate cyclase</fullName>
        <ecNumber evidence="1">2.7.7.65</ecNumber>
    </recommendedName>
</protein>
<evidence type="ECO:0000256" key="3">
    <source>
        <dbReference type="SAM" id="Phobius"/>
    </source>
</evidence>
<dbReference type="PANTHER" id="PTHR45138:SF9">
    <property type="entry name" value="DIGUANYLATE CYCLASE DGCM-RELATED"/>
    <property type="match status" value="1"/>
</dbReference>
<dbReference type="SUPFAM" id="SSF55073">
    <property type="entry name" value="Nucleotide cyclase"/>
    <property type="match status" value="1"/>
</dbReference>
<dbReference type="HOGENOM" id="CLU_000445_11_13_5"/>
<dbReference type="PANTHER" id="PTHR45138">
    <property type="entry name" value="REGULATORY COMPONENTS OF SENSORY TRANSDUCTION SYSTEM"/>
    <property type="match status" value="1"/>
</dbReference>
<comment type="caution">
    <text evidence="5">The sequence shown here is derived from an EMBL/GenBank/DDBJ whole genome shotgun (WGS) entry which is preliminary data.</text>
</comment>
<dbReference type="Proteomes" id="UP000004291">
    <property type="component" value="Chromosome"/>
</dbReference>
<dbReference type="GO" id="GO:0052621">
    <property type="term" value="F:diguanylate cyclase activity"/>
    <property type="evidence" value="ECO:0007669"/>
    <property type="project" value="UniProtKB-EC"/>
</dbReference>
<name>A9DCC1_HOEPD</name>
<feature type="domain" description="GGDEF" evidence="4">
    <location>
        <begin position="128"/>
        <end position="260"/>
    </location>
</feature>
<evidence type="ECO:0000313" key="5">
    <source>
        <dbReference type="EMBL" id="EDQ32400.2"/>
    </source>
</evidence>
<gene>
    <name evidence="5" type="ORF">HPDFL43_13063</name>
</gene>